<dbReference type="GO" id="GO:0045259">
    <property type="term" value="C:proton-transporting ATP synthase complex"/>
    <property type="evidence" value="ECO:0007669"/>
    <property type="project" value="UniProtKB-UniRule"/>
</dbReference>
<keyword evidence="8 11" id="KW-0496">Mitochondrion</keyword>
<keyword evidence="3 11" id="KW-0813">Transport</keyword>
<evidence type="ECO:0000256" key="4">
    <source>
        <dbReference type="ARBA" id="ARBA00022547"/>
    </source>
</evidence>
<evidence type="ECO:0000313" key="13">
    <source>
        <dbReference type="Proteomes" id="UP001212152"/>
    </source>
</evidence>
<evidence type="ECO:0000313" key="12">
    <source>
        <dbReference type="EMBL" id="KAJ3183790.1"/>
    </source>
</evidence>
<evidence type="ECO:0000256" key="8">
    <source>
        <dbReference type="ARBA" id="ARBA00023128"/>
    </source>
</evidence>
<keyword evidence="5 11" id="KW-0375">Hydrogen ion transport</keyword>
<dbReference type="AlphaFoldDB" id="A0AAD5XQK1"/>
<evidence type="ECO:0000256" key="10">
    <source>
        <dbReference type="ARBA" id="ARBA00023310"/>
    </source>
</evidence>
<gene>
    <name evidence="12" type="ORF">HDU87_005906</name>
</gene>
<reference evidence="12" key="1">
    <citation type="submission" date="2020-05" db="EMBL/GenBank/DDBJ databases">
        <title>Phylogenomic resolution of chytrid fungi.</title>
        <authorList>
            <person name="Stajich J.E."/>
            <person name="Amses K."/>
            <person name="Simmons R."/>
            <person name="Seto K."/>
            <person name="Myers J."/>
            <person name="Bonds A."/>
            <person name="Quandt C.A."/>
            <person name="Barry K."/>
            <person name="Liu P."/>
            <person name="Grigoriev I."/>
            <person name="Longcore J.E."/>
            <person name="James T.Y."/>
        </authorList>
    </citation>
    <scope>NUCLEOTIDE SEQUENCE</scope>
    <source>
        <strain evidence="12">JEL0379</strain>
    </source>
</reference>
<sequence>MSASIVNINSANLLRLSALGVGVFYGFTHKQSLTSFVHARKEERARVHHNELIDEAKIAYEAQVNRELADVARKNGLATIDNDSYRFDAERYLNFLISQTEGEEKK</sequence>
<comment type="caution">
    <text evidence="12">The sequence shown here is derived from an EMBL/GenBank/DDBJ whole genome shotgun (WGS) entry which is preliminary data.</text>
</comment>
<comment type="subcellular location">
    <subcellularLocation>
        <location evidence="1 11">Mitochondrion inner membrane</location>
    </subcellularLocation>
</comment>
<dbReference type="InterPro" id="IPR008386">
    <property type="entry name" value="ATP_synth_F0_esu_mt"/>
</dbReference>
<evidence type="ECO:0000256" key="3">
    <source>
        <dbReference type="ARBA" id="ARBA00022448"/>
    </source>
</evidence>
<protein>
    <recommendedName>
        <fullName evidence="11">ATP synthase F(0) complex subunit e, mitochondrial</fullName>
    </recommendedName>
</protein>
<dbReference type="Pfam" id="PF05680">
    <property type="entry name" value="ATP-synt_E"/>
    <property type="match status" value="1"/>
</dbReference>
<keyword evidence="4 11" id="KW-0138">CF(0)</keyword>
<dbReference type="Proteomes" id="UP001212152">
    <property type="component" value="Unassembled WGS sequence"/>
</dbReference>
<evidence type="ECO:0000256" key="11">
    <source>
        <dbReference type="RuleBase" id="RU367005"/>
    </source>
</evidence>
<dbReference type="GO" id="GO:0015986">
    <property type="term" value="P:proton motive force-driven ATP synthesis"/>
    <property type="evidence" value="ECO:0007669"/>
    <property type="project" value="InterPro"/>
</dbReference>
<comment type="function">
    <text evidence="11">Subunit e, of the mitochondrial membrane ATP synthase complex (F(1)F(0) ATP synthase or Complex V) that produces ATP from ADP in the presence of a proton gradient across the membrane which is generated by electron transport complexes of the respiratory chain. ATP synthase complex consist of a soluble F(1) head domain - the catalytic core - and a membrane F(1) domain - the membrane proton channel. These two domains are linked by a central stalk rotating inside the F(1) region and a stationary peripheral stalk. During catalysis, ATP synthesis in the catalytic domain of F(1) is coupled via a rotary mechanism of the central stalk subunits to proton translocation. In vivo, can only synthesize ATP although its ATP hydrolase activity can be activated artificially in vitro. Part of the complex F(0) domain.</text>
</comment>
<organism evidence="12 13">
    <name type="scientific">Geranomyces variabilis</name>
    <dbReference type="NCBI Taxonomy" id="109894"/>
    <lineage>
        <taxon>Eukaryota</taxon>
        <taxon>Fungi</taxon>
        <taxon>Fungi incertae sedis</taxon>
        <taxon>Chytridiomycota</taxon>
        <taxon>Chytridiomycota incertae sedis</taxon>
        <taxon>Chytridiomycetes</taxon>
        <taxon>Spizellomycetales</taxon>
        <taxon>Powellomycetaceae</taxon>
        <taxon>Geranomyces</taxon>
    </lineage>
</organism>
<keyword evidence="10 11" id="KW-0066">ATP synthesis</keyword>
<keyword evidence="13" id="KW-1185">Reference proteome</keyword>
<evidence type="ECO:0000256" key="1">
    <source>
        <dbReference type="ARBA" id="ARBA00004273"/>
    </source>
</evidence>
<accession>A0AAD5XQK1</accession>
<evidence type="ECO:0000256" key="2">
    <source>
        <dbReference type="ARBA" id="ARBA00007333"/>
    </source>
</evidence>
<dbReference type="EMBL" id="JADGJQ010000005">
    <property type="protein sequence ID" value="KAJ3183790.1"/>
    <property type="molecule type" value="Genomic_DNA"/>
</dbReference>
<keyword evidence="9" id="KW-0472">Membrane</keyword>
<evidence type="ECO:0000256" key="5">
    <source>
        <dbReference type="ARBA" id="ARBA00022781"/>
    </source>
</evidence>
<comment type="similarity">
    <text evidence="2 11">Belongs to the ATPase e subunit family.</text>
</comment>
<keyword evidence="7 11" id="KW-0406">Ion transport</keyword>
<evidence type="ECO:0000256" key="6">
    <source>
        <dbReference type="ARBA" id="ARBA00022792"/>
    </source>
</evidence>
<dbReference type="GO" id="GO:0015078">
    <property type="term" value="F:proton transmembrane transporter activity"/>
    <property type="evidence" value="ECO:0007669"/>
    <property type="project" value="InterPro"/>
</dbReference>
<proteinExistence type="inferred from homology"/>
<keyword evidence="6 11" id="KW-0999">Mitochondrion inner membrane</keyword>
<comment type="subunit">
    <text evidence="11">F-type ATPases have 2 components, CF(1) - the catalytic core - and CF(0) - the membrane proton channel. CF(1) and CF(0) have multiple subunits.</text>
</comment>
<evidence type="ECO:0000256" key="9">
    <source>
        <dbReference type="ARBA" id="ARBA00023136"/>
    </source>
</evidence>
<evidence type="ECO:0000256" key="7">
    <source>
        <dbReference type="ARBA" id="ARBA00023065"/>
    </source>
</evidence>
<name>A0AAD5XQK1_9FUNG</name>
<dbReference type="GO" id="GO:0005743">
    <property type="term" value="C:mitochondrial inner membrane"/>
    <property type="evidence" value="ECO:0007669"/>
    <property type="project" value="UniProtKB-SubCell"/>
</dbReference>